<dbReference type="EMBL" id="ML739082">
    <property type="protein sequence ID" value="KAE8354014.1"/>
    <property type="molecule type" value="Genomic_DNA"/>
</dbReference>
<gene>
    <name evidence="2" type="ORF">BDV28DRAFT_131886</name>
</gene>
<evidence type="ECO:0000313" key="3">
    <source>
        <dbReference type="Proteomes" id="UP000327118"/>
    </source>
</evidence>
<reference evidence="3" key="1">
    <citation type="submission" date="2019-04" db="EMBL/GenBank/DDBJ databases">
        <title>Friends and foes A comparative genomics studyof 23 Aspergillus species from section Flavi.</title>
        <authorList>
            <consortium name="DOE Joint Genome Institute"/>
            <person name="Kjaerbolling I."/>
            <person name="Vesth T."/>
            <person name="Frisvad J.C."/>
            <person name="Nybo J.L."/>
            <person name="Theobald S."/>
            <person name="Kildgaard S."/>
            <person name="Isbrandt T."/>
            <person name="Kuo A."/>
            <person name="Sato A."/>
            <person name="Lyhne E.K."/>
            <person name="Kogle M.E."/>
            <person name="Wiebenga A."/>
            <person name="Kun R.S."/>
            <person name="Lubbers R.J."/>
            <person name="Makela M.R."/>
            <person name="Barry K."/>
            <person name="Chovatia M."/>
            <person name="Clum A."/>
            <person name="Daum C."/>
            <person name="Haridas S."/>
            <person name="He G."/>
            <person name="LaButti K."/>
            <person name="Lipzen A."/>
            <person name="Mondo S."/>
            <person name="Riley R."/>
            <person name="Salamov A."/>
            <person name="Simmons B.A."/>
            <person name="Magnuson J.K."/>
            <person name="Henrissat B."/>
            <person name="Mortensen U.H."/>
            <person name="Larsen T.O."/>
            <person name="Devries R.P."/>
            <person name="Grigoriev I.V."/>
            <person name="Machida M."/>
            <person name="Baker S.E."/>
            <person name="Andersen M.R."/>
        </authorList>
    </citation>
    <scope>NUCLEOTIDE SEQUENCE [LARGE SCALE GENOMIC DNA]</scope>
    <source>
        <strain evidence="3">CBS 553.77</strain>
    </source>
</reference>
<evidence type="ECO:0000313" key="2">
    <source>
        <dbReference type="EMBL" id="KAE8354014.1"/>
    </source>
</evidence>
<proteinExistence type="predicted"/>
<dbReference type="Pfam" id="PF13391">
    <property type="entry name" value="HNH_2"/>
    <property type="match status" value="1"/>
</dbReference>
<dbReference type="OrthoDB" id="2104739at2759"/>
<dbReference type="AlphaFoldDB" id="A0A5N6Z8N7"/>
<organism evidence="2 3">
    <name type="scientific">Aspergillus coremiiformis</name>
    <dbReference type="NCBI Taxonomy" id="138285"/>
    <lineage>
        <taxon>Eukaryota</taxon>
        <taxon>Fungi</taxon>
        <taxon>Dikarya</taxon>
        <taxon>Ascomycota</taxon>
        <taxon>Pezizomycotina</taxon>
        <taxon>Eurotiomycetes</taxon>
        <taxon>Eurotiomycetidae</taxon>
        <taxon>Eurotiales</taxon>
        <taxon>Aspergillaceae</taxon>
        <taxon>Aspergillus</taxon>
        <taxon>Aspergillus subgen. Circumdati</taxon>
    </lineage>
</organism>
<dbReference type="Proteomes" id="UP000327118">
    <property type="component" value="Unassembled WGS sequence"/>
</dbReference>
<protein>
    <recommendedName>
        <fullName evidence="1">HNH nuclease domain-containing protein</fullName>
    </recommendedName>
</protein>
<accession>A0A5N6Z8N7</accession>
<evidence type="ECO:0000259" key="1">
    <source>
        <dbReference type="Pfam" id="PF13391"/>
    </source>
</evidence>
<dbReference type="InterPro" id="IPR003615">
    <property type="entry name" value="HNH_nuc"/>
</dbReference>
<feature type="domain" description="HNH nuclease" evidence="1">
    <location>
        <begin position="141"/>
        <end position="228"/>
    </location>
</feature>
<keyword evidence="3" id="KW-1185">Reference proteome</keyword>
<sequence length="321" mass="36848">MDSISDILLDDLSQPNLNQAQFETYKTARQKIVARLGTYQSLNDDDDTVYFLRAVFRFLPTQGQVQLADDASDCNDDDEIRELASHLDTYLLWPMIATCGTTPPLETEGSMENILSRDLNLAARRLSVSRRICLQRDNHQCVVTKAWDTNHSHRPSAALTTHLDAVHILPFSLESHRDDERQEYFRVWRCLRRYFPNIHEFSPPGRIDNIISMASALHRDFSTFAFVLEQTQVPNSYRVKTFPRFQTFHLRFVPAFITIASHPQYDSPSRNLLAVHAAVGNILHATGRDERIKERMHLRHNGTDGTNVEDLSLSDLSLVEI</sequence>
<name>A0A5N6Z8N7_9EURO</name>